<dbReference type="PANTHER" id="PTHR32361">
    <property type="entry name" value="FERRIC/CUPRIC REDUCTASE TRANSMEMBRANE COMPONENT"/>
    <property type="match status" value="1"/>
</dbReference>
<accession>A0ABR1JVT8</accession>
<comment type="caution">
    <text evidence="14">The sequence shown here is derived from an EMBL/GenBank/DDBJ whole genome shotgun (WGS) entry which is preliminary data.</text>
</comment>
<comment type="subcellular location">
    <subcellularLocation>
        <location evidence="1">Membrane</location>
        <topology evidence="1">Multi-pass membrane protein</topology>
    </subcellularLocation>
</comment>
<dbReference type="InterPro" id="IPR013112">
    <property type="entry name" value="FAD-bd_8"/>
</dbReference>
<dbReference type="Pfam" id="PF08022">
    <property type="entry name" value="FAD_binding_8"/>
    <property type="match status" value="1"/>
</dbReference>
<dbReference type="SFLD" id="SFLDG01168">
    <property type="entry name" value="Ferric_reductase_subgroup_(FRE"/>
    <property type="match status" value="1"/>
</dbReference>
<evidence type="ECO:0000256" key="8">
    <source>
        <dbReference type="ARBA" id="ARBA00023065"/>
    </source>
</evidence>
<keyword evidence="3" id="KW-0813">Transport</keyword>
<keyword evidence="9 12" id="KW-0472">Membrane</keyword>
<evidence type="ECO:0000256" key="10">
    <source>
        <dbReference type="ARBA" id="ARBA00023180"/>
    </source>
</evidence>
<evidence type="ECO:0000256" key="7">
    <source>
        <dbReference type="ARBA" id="ARBA00023002"/>
    </source>
</evidence>
<evidence type="ECO:0000313" key="14">
    <source>
        <dbReference type="EMBL" id="KAK7467092.1"/>
    </source>
</evidence>
<dbReference type="CDD" id="cd06186">
    <property type="entry name" value="NOX_Duox_like_FAD_NADP"/>
    <property type="match status" value="1"/>
</dbReference>
<organism evidence="14 15">
    <name type="scientific">Marasmiellus scandens</name>
    <dbReference type="NCBI Taxonomy" id="2682957"/>
    <lineage>
        <taxon>Eukaryota</taxon>
        <taxon>Fungi</taxon>
        <taxon>Dikarya</taxon>
        <taxon>Basidiomycota</taxon>
        <taxon>Agaricomycotina</taxon>
        <taxon>Agaricomycetes</taxon>
        <taxon>Agaricomycetidae</taxon>
        <taxon>Agaricales</taxon>
        <taxon>Marasmiineae</taxon>
        <taxon>Omphalotaceae</taxon>
        <taxon>Marasmiellus</taxon>
    </lineage>
</organism>
<evidence type="ECO:0000256" key="3">
    <source>
        <dbReference type="ARBA" id="ARBA00022448"/>
    </source>
</evidence>
<dbReference type="PROSITE" id="PS51384">
    <property type="entry name" value="FAD_FR"/>
    <property type="match status" value="1"/>
</dbReference>
<dbReference type="EMBL" id="JBANRG010000004">
    <property type="protein sequence ID" value="KAK7467092.1"/>
    <property type="molecule type" value="Genomic_DNA"/>
</dbReference>
<evidence type="ECO:0000313" key="15">
    <source>
        <dbReference type="Proteomes" id="UP001498398"/>
    </source>
</evidence>
<feature type="transmembrane region" description="Helical" evidence="12">
    <location>
        <begin position="178"/>
        <end position="202"/>
    </location>
</feature>
<evidence type="ECO:0000259" key="13">
    <source>
        <dbReference type="PROSITE" id="PS51384"/>
    </source>
</evidence>
<comment type="similarity">
    <text evidence="2">Belongs to the ferric reductase (FRE) family.</text>
</comment>
<dbReference type="InterPro" id="IPR013130">
    <property type="entry name" value="Fe3_Rdtase_TM_dom"/>
</dbReference>
<reference evidence="14 15" key="1">
    <citation type="submission" date="2024-01" db="EMBL/GenBank/DDBJ databases">
        <title>A draft genome for the cacao thread blight pathogen Marasmiellus scandens.</title>
        <authorList>
            <person name="Baruah I.K."/>
            <person name="Leung J."/>
            <person name="Bukari Y."/>
            <person name="Amoako-Attah I."/>
            <person name="Meinhardt L.W."/>
            <person name="Bailey B.A."/>
            <person name="Cohen S.P."/>
        </authorList>
    </citation>
    <scope>NUCLEOTIDE SEQUENCE [LARGE SCALE GENOMIC DNA]</scope>
    <source>
        <strain evidence="14 15">GH-19</strain>
    </source>
</reference>
<evidence type="ECO:0000256" key="5">
    <source>
        <dbReference type="ARBA" id="ARBA00022982"/>
    </source>
</evidence>
<dbReference type="SFLD" id="SFLDS00052">
    <property type="entry name" value="Ferric_Reductase_Domain"/>
    <property type="match status" value="1"/>
</dbReference>
<dbReference type="InterPro" id="IPR051410">
    <property type="entry name" value="Ferric/Cupric_Reductase"/>
</dbReference>
<name>A0ABR1JVT8_9AGAR</name>
<dbReference type="Pfam" id="PF01794">
    <property type="entry name" value="Ferric_reduct"/>
    <property type="match status" value="1"/>
</dbReference>
<dbReference type="Gene3D" id="3.40.50.80">
    <property type="entry name" value="Nucleotide-binding domain of ferredoxin-NADP reductase (FNR) module"/>
    <property type="match status" value="2"/>
</dbReference>
<keyword evidence="7" id="KW-0560">Oxidoreductase</keyword>
<feature type="domain" description="FAD-binding FR-type" evidence="13">
    <location>
        <begin position="372"/>
        <end position="525"/>
    </location>
</feature>
<keyword evidence="10" id="KW-0325">Glycoprotein</keyword>
<feature type="transmembrane region" description="Helical" evidence="12">
    <location>
        <begin position="48"/>
        <end position="67"/>
    </location>
</feature>
<feature type="transmembrane region" description="Helical" evidence="12">
    <location>
        <begin position="223"/>
        <end position="241"/>
    </location>
</feature>
<gene>
    <name evidence="14" type="ORF">VKT23_004152</name>
</gene>
<dbReference type="InterPro" id="IPR017927">
    <property type="entry name" value="FAD-bd_FR_type"/>
</dbReference>
<protein>
    <recommendedName>
        <fullName evidence="13">FAD-binding FR-type domain-containing protein</fullName>
    </recommendedName>
</protein>
<evidence type="ECO:0000256" key="12">
    <source>
        <dbReference type="SAM" id="Phobius"/>
    </source>
</evidence>
<dbReference type="InterPro" id="IPR039261">
    <property type="entry name" value="FNR_nucleotide-bd"/>
</dbReference>
<feature type="region of interest" description="Disordered" evidence="11">
    <location>
        <begin position="793"/>
        <end position="874"/>
    </location>
</feature>
<feature type="compositionally biased region" description="Polar residues" evidence="11">
    <location>
        <begin position="793"/>
        <end position="812"/>
    </location>
</feature>
<keyword evidence="15" id="KW-1185">Reference proteome</keyword>
<sequence>MSRVIFERAATSTLSPDPTVPAYTDDLQWVTAYMVAHMMSDNSRRYAYILWICVGVVFLIGCFFHWTSFRGGYLRAKWYKWGIRRRTLRFRTNSNTPGHPVSLPSNGQLLCLATLPVVVFLLSFLGPDYISPTVGVFDLSSSALSARTTTYDLSWFTQFQPQYTINKSWWTAGGRTGIIAFAGLPLCILFALKAPPFAIFALPFTIQIHFDKLAWLHRWSARLIWLITLLHVVLWSVQLILDRRESTGESGYTYAWQYQKFIFGWIAFGLMTLLVFSSSRPLRKSHYETFYVFHVVLAPLTLVMAALHHPPLWIWCWIALGLWIGERAWRATWWLQINGFFGTEKSASAVVIPSNIDRTSSSPRAYGFPPPSPYLDSKFSGFSEDSLFAPVTAITYTPPPGYARAELLSGATVRLTYISPGYTSWAPGQHFLINIPSVSRFVTHPFTTASICDEQSPISAGRAIVFLVRSKKGWTRDLWDHVSKLISNGRNYAPGEEPPNGTIMPSTGVLLKMYVEGPFGSAVRTNWKSYSTVVIFVAGSGVSFGLSVLEYACLCLAGRDGRHLGGKAGGWGTQGFMTRRVRFVWLIREYAHIHWCASIIRRCMSMISPPGLEVDIFVTNSKPPIRRPLRPPPVNENLLSPPFSRSFANSPTSDDDSEIEPSEDGFVDLSYYTGEYGDEERDLGSVPMSQRENYILDLTNWEDDNDSSLPGEDQLNSRIHREGKKLRRTTRLSMAFNSKRNLEQEHESRESGLLNMHVNQPSTDALLPYLAESSRSSMESDLGLKRTSMYSTSEAHLISPRSSITLTPTQTEHSPRNSRRFSRPPTYTPNSPHYPSPLHPFPSNIRLTVDTSPSFPADSKGKAPKSATSDFIPDRRSVNPLLHVESPEMRDVSAVAEKVRPGKPKLDRILHDEVERARGSILVACCGPSSFNALTRKAVAEEIDPERVRKGDLRGIIDIVSEDFEF</sequence>
<dbReference type="Pfam" id="PF08030">
    <property type="entry name" value="NAD_binding_6"/>
    <property type="match status" value="1"/>
</dbReference>
<keyword evidence="4 12" id="KW-0812">Transmembrane</keyword>
<feature type="compositionally biased region" description="Acidic residues" evidence="11">
    <location>
        <begin position="653"/>
        <end position="662"/>
    </location>
</feature>
<evidence type="ECO:0000256" key="1">
    <source>
        <dbReference type="ARBA" id="ARBA00004141"/>
    </source>
</evidence>
<evidence type="ECO:0000256" key="4">
    <source>
        <dbReference type="ARBA" id="ARBA00022692"/>
    </source>
</evidence>
<dbReference type="Proteomes" id="UP001498398">
    <property type="component" value="Unassembled WGS sequence"/>
</dbReference>
<keyword evidence="8" id="KW-0406">Ion transport</keyword>
<feature type="compositionally biased region" description="Polar residues" evidence="11">
    <location>
        <begin position="845"/>
        <end position="854"/>
    </location>
</feature>
<evidence type="ECO:0000256" key="6">
    <source>
        <dbReference type="ARBA" id="ARBA00022989"/>
    </source>
</evidence>
<evidence type="ECO:0000256" key="9">
    <source>
        <dbReference type="ARBA" id="ARBA00023136"/>
    </source>
</evidence>
<evidence type="ECO:0000256" key="2">
    <source>
        <dbReference type="ARBA" id="ARBA00006278"/>
    </source>
</evidence>
<keyword evidence="6 12" id="KW-1133">Transmembrane helix</keyword>
<keyword evidence="5" id="KW-0249">Electron transport</keyword>
<dbReference type="PANTHER" id="PTHR32361:SF9">
    <property type="entry name" value="FERRIC REDUCTASE TRANSMEMBRANE COMPONENT 3-RELATED"/>
    <property type="match status" value="1"/>
</dbReference>
<feature type="transmembrane region" description="Helical" evidence="12">
    <location>
        <begin position="261"/>
        <end position="277"/>
    </location>
</feature>
<evidence type="ECO:0000256" key="11">
    <source>
        <dbReference type="SAM" id="MobiDB-lite"/>
    </source>
</evidence>
<feature type="transmembrane region" description="Helical" evidence="12">
    <location>
        <begin position="289"/>
        <end position="306"/>
    </location>
</feature>
<dbReference type="InterPro" id="IPR013121">
    <property type="entry name" value="Fe_red_NAD-bd_6"/>
</dbReference>
<feature type="region of interest" description="Disordered" evidence="11">
    <location>
        <begin position="640"/>
        <end position="662"/>
    </location>
</feature>
<proteinExistence type="inferred from homology"/>